<dbReference type="RefSeq" id="WP_068831811.1">
    <property type="nucleotide sequence ID" value="NZ_JBHSMX010000003.1"/>
</dbReference>
<dbReference type="EMBL" id="JBHSMX010000003">
    <property type="protein sequence ID" value="MFC5519594.1"/>
    <property type="molecule type" value="Genomic_DNA"/>
</dbReference>
<dbReference type="PRINTS" id="PR00040">
    <property type="entry name" value="HTHMERR"/>
</dbReference>
<keyword evidence="5" id="KW-1185">Reference proteome</keyword>
<dbReference type="Pfam" id="PF13411">
    <property type="entry name" value="MerR_1"/>
    <property type="match status" value="1"/>
</dbReference>
<dbReference type="SMART" id="SM00422">
    <property type="entry name" value="HTH_MERR"/>
    <property type="match status" value="1"/>
</dbReference>
<protein>
    <submittedName>
        <fullName evidence="4">Cd(II)/Pb(II)-responsive transcriptional regulator</fullName>
    </submittedName>
</protein>
<evidence type="ECO:0000259" key="3">
    <source>
        <dbReference type="PROSITE" id="PS50937"/>
    </source>
</evidence>
<reference evidence="5" key="1">
    <citation type="journal article" date="2019" name="Int. J. Syst. Evol. Microbiol.">
        <title>The Global Catalogue of Microorganisms (GCM) 10K type strain sequencing project: providing services to taxonomists for standard genome sequencing and annotation.</title>
        <authorList>
            <consortium name="The Broad Institute Genomics Platform"/>
            <consortium name="The Broad Institute Genome Sequencing Center for Infectious Disease"/>
            <person name="Wu L."/>
            <person name="Ma J."/>
        </authorList>
    </citation>
    <scope>NUCLEOTIDE SEQUENCE [LARGE SCALE GENOMIC DNA]</scope>
    <source>
        <strain evidence="5">CGMCC 4.7277</strain>
    </source>
</reference>
<dbReference type="InterPro" id="IPR009061">
    <property type="entry name" value="DNA-bd_dom_put_sf"/>
</dbReference>
<dbReference type="PANTHER" id="PTHR30204:SF92">
    <property type="entry name" value="HTH-TYPE TRANSCRIPTIONAL REGULATOR ZNTR"/>
    <property type="match status" value="1"/>
</dbReference>
<feature type="coiled-coil region" evidence="2">
    <location>
        <begin position="102"/>
        <end position="129"/>
    </location>
</feature>
<evidence type="ECO:0000313" key="5">
    <source>
        <dbReference type="Proteomes" id="UP001596084"/>
    </source>
</evidence>
<dbReference type="PROSITE" id="PS50937">
    <property type="entry name" value="HTH_MERR_2"/>
    <property type="match status" value="1"/>
</dbReference>
<gene>
    <name evidence="4" type="ORF">ACFPP7_01515</name>
</gene>
<keyword evidence="1" id="KW-0238">DNA-binding</keyword>
<evidence type="ECO:0000256" key="2">
    <source>
        <dbReference type="SAM" id="Coils"/>
    </source>
</evidence>
<name>A0ABW0QA82_9BURK</name>
<dbReference type="PANTHER" id="PTHR30204">
    <property type="entry name" value="REDOX-CYCLING DRUG-SENSING TRANSCRIPTIONAL ACTIVATOR SOXR"/>
    <property type="match status" value="1"/>
</dbReference>
<dbReference type="InterPro" id="IPR011791">
    <property type="entry name" value="CadR-PbrR"/>
</dbReference>
<comment type="caution">
    <text evidence="4">The sequence shown here is derived from an EMBL/GenBank/DDBJ whole genome shotgun (WGS) entry which is preliminary data.</text>
</comment>
<dbReference type="InterPro" id="IPR000551">
    <property type="entry name" value="MerR-type_HTH_dom"/>
</dbReference>
<dbReference type="Proteomes" id="UP001596084">
    <property type="component" value="Unassembled WGS sequence"/>
</dbReference>
<evidence type="ECO:0000256" key="1">
    <source>
        <dbReference type="ARBA" id="ARBA00023125"/>
    </source>
</evidence>
<sequence length="161" mass="17916">MASTNPQAPRGYQIGEAAALSGVSAANIRFYEKEKLLSPHGRSENSYRFYSKGDVHQLRFIRFCRAMDMSLDEVRTLLGLDLTRKADCDAARDALDGHLAHVRARLAELRALEKDLKALRDRCDGTDARCHIIEALHERADALPAQDHVGDGRPAGVKRHV</sequence>
<accession>A0ABW0QA82</accession>
<evidence type="ECO:0000313" key="4">
    <source>
        <dbReference type="EMBL" id="MFC5519594.1"/>
    </source>
</evidence>
<dbReference type="CDD" id="cd04784">
    <property type="entry name" value="HTH_CadR-PbrR"/>
    <property type="match status" value="1"/>
</dbReference>
<dbReference type="SUPFAM" id="SSF46955">
    <property type="entry name" value="Putative DNA-binding domain"/>
    <property type="match status" value="1"/>
</dbReference>
<dbReference type="InterPro" id="IPR047057">
    <property type="entry name" value="MerR_fam"/>
</dbReference>
<proteinExistence type="predicted"/>
<feature type="domain" description="HTH merR-type" evidence="3">
    <location>
        <begin position="11"/>
        <end position="80"/>
    </location>
</feature>
<keyword evidence="2" id="KW-0175">Coiled coil</keyword>
<organism evidence="4 5">
    <name type="scientific">Polaromonas jejuensis</name>
    <dbReference type="NCBI Taxonomy" id="457502"/>
    <lineage>
        <taxon>Bacteria</taxon>
        <taxon>Pseudomonadati</taxon>
        <taxon>Pseudomonadota</taxon>
        <taxon>Betaproteobacteria</taxon>
        <taxon>Burkholderiales</taxon>
        <taxon>Comamonadaceae</taxon>
        <taxon>Polaromonas</taxon>
    </lineage>
</organism>
<dbReference type="Gene3D" id="1.10.1660.10">
    <property type="match status" value="1"/>
</dbReference>